<dbReference type="Proteomes" id="UP001209570">
    <property type="component" value="Unassembled WGS sequence"/>
</dbReference>
<reference evidence="2" key="1">
    <citation type="submission" date="2021-12" db="EMBL/GenBank/DDBJ databases">
        <title>Prjna785345.</title>
        <authorList>
            <person name="Rujirawat T."/>
            <person name="Krajaejun T."/>
        </authorList>
    </citation>
    <scope>NUCLEOTIDE SEQUENCE</scope>
    <source>
        <strain evidence="2">Pi057C3</strain>
    </source>
</reference>
<protein>
    <recommendedName>
        <fullName evidence="1">Replication factor A C-terminal domain-containing protein</fullName>
    </recommendedName>
</protein>
<dbReference type="Pfam" id="PF08646">
    <property type="entry name" value="Rep_fac-A_C"/>
    <property type="match status" value="1"/>
</dbReference>
<dbReference type="Gene3D" id="2.40.50.140">
    <property type="entry name" value="Nucleic acid-binding proteins"/>
    <property type="match status" value="1"/>
</dbReference>
<comment type="caution">
    <text evidence="2">The sequence shown here is derived from an EMBL/GenBank/DDBJ whole genome shotgun (WGS) entry which is preliminary data.</text>
</comment>
<evidence type="ECO:0000313" key="3">
    <source>
        <dbReference type="Proteomes" id="UP001209570"/>
    </source>
</evidence>
<dbReference type="InterPro" id="IPR012340">
    <property type="entry name" value="NA-bd_OB-fold"/>
</dbReference>
<dbReference type="EMBL" id="JAKCXM010000090">
    <property type="protein sequence ID" value="KAJ0403030.1"/>
    <property type="molecule type" value="Genomic_DNA"/>
</dbReference>
<evidence type="ECO:0000259" key="1">
    <source>
        <dbReference type="Pfam" id="PF08646"/>
    </source>
</evidence>
<evidence type="ECO:0000313" key="2">
    <source>
        <dbReference type="EMBL" id="KAJ0403030.1"/>
    </source>
</evidence>
<sequence length="176" mass="19480">MAHQLHAITSAVIERAGVHDMMYPACPRCQASLQSALQQLSSDRRGVVCAACETATARHAVPFRYRLKLQVLFGSTVCDAMLFDEPAESLLGVSASRLRKLQSEYPSLLDVMEDLLLGLRVSFTYRSPESRASSAKYNRDLKISSIQPLTPSLLPRPLARLALAYLSGQHEPHQDE</sequence>
<keyword evidence="3" id="KW-1185">Reference proteome</keyword>
<dbReference type="AlphaFoldDB" id="A0AAD5Q9W2"/>
<dbReference type="InterPro" id="IPR013955">
    <property type="entry name" value="Rep_factor-A_C"/>
</dbReference>
<organism evidence="2 3">
    <name type="scientific">Pythium insidiosum</name>
    <name type="common">Pythiosis disease agent</name>
    <dbReference type="NCBI Taxonomy" id="114742"/>
    <lineage>
        <taxon>Eukaryota</taxon>
        <taxon>Sar</taxon>
        <taxon>Stramenopiles</taxon>
        <taxon>Oomycota</taxon>
        <taxon>Peronosporomycetes</taxon>
        <taxon>Pythiales</taxon>
        <taxon>Pythiaceae</taxon>
        <taxon>Pythium</taxon>
    </lineage>
</organism>
<accession>A0AAD5Q9W2</accession>
<feature type="domain" description="Replication factor A C-terminal" evidence="1">
    <location>
        <begin position="9"/>
        <end position="108"/>
    </location>
</feature>
<dbReference type="SUPFAM" id="SSF50249">
    <property type="entry name" value="Nucleic acid-binding proteins"/>
    <property type="match status" value="1"/>
</dbReference>
<proteinExistence type="predicted"/>
<gene>
    <name evidence="2" type="ORF">P43SY_009571</name>
</gene>
<name>A0AAD5Q9W2_PYTIN</name>